<sequence>MEYSAGRYEDVGGNCSGLESRREKASDDATRTPRSIMKLNIGGLPWTMGTYPPCRSSQVSNQSCCAAGAGAGAAFWLLRQRQRERDPAVSISKKKLIELGNVEFPQIFFPSASCFLLPVHPPFHISEIGQLFGICLISEVSKGRGRKAENRWNPSFRERKGICSRSTRQRDANWGQGRV</sequence>
<organism evidence="1">
    <name type="scientific">Aspergillus niger</name>
    <dbReference type="NCBI Taxonomy" id="5061"/>
    <lineage>
        <taxon>Eukaryota</taxon>
        <taxon>Fungi</taxon>
        <taxon>Dikarya</taxon>
        <taxon>Ascomycota</taxon>
        <taxon>Pezizomycotina</taxon>
        <taxon>Eurotiomycetes</taxon>
        <taxon>Eurotiomycetidae</taxon>
        <taxon>Eurotiales</taxon>
        <taxon>Aspergillaceae</taxon>
        <taxon>Aspergillus</taxon>
        <taxon>Aspergillus subgen. Circumdati</taxon>
    </lineage>
</organism>
<evidence type="ECO:0000313" key="1">
    <source>
        <dbReference type="RefSeq" id="XP_059601580.1"/>
    </source>
</evidence>
<reference evidence="1" key="1">
    <citation type="submission" date="2025-02" db="EMBL/GenBank/DDBJ databases">
        <authorList>
            <consortium name="NCBI Genome Project"/>
        </authorList>
    </citation>
    <scope>NUCLEOTIDE SEQUENCE</scope>
</reference>
<dbReference type="GeneID" id="84592264"/>
<protein>
    <submittedName>
        <fullName evidence="1">Uncharacterized protein</fullName>
    </submittedName>
</protein>
<reference evidence="1" key="2">
    <citation type="submission" date="2025-08" db="UniProtKB">
        <authorList>
            <consortium name="RefSeq"/>
        </authorList>
    </citation>
    <scope>IDENTIFICATION</scope>
</reference>
<proteinExistence type="predicted"/>
<dbReference type="RefSeq" id="XP_059601580.1">
    <property type="nucleotide sequence ID" value="XM_059750214.1"/>
</dbReference>
<dbReference type="AlphaFoldDB" id="A0AAJ8DZ96"/>
<name>A0AAJ8DZ96_ASPNG</name>
<dbReference type="KEGG" id="ang:An11g04330"/>
<dbReference type="VEuPathDB" id="FungiDB:An11g04330"/>
<gene>
    <name evidence="1" type="ORF">An11g04330</name>
</gene>
<accession>A0AAJ8DZ96</accession>